<evidence type="ECO:0000256" key="1">
    <source>
        <dbReference type="SAM" id="MobiDB-lite"/>
    </source>
</evidence>
<evidence type="ECO:0000313" key="3">
    <source>
        <dbReference type="EMBL" id="KAK5056587.1"/>
    </source>
</evidence>
<evidence type="ECO:0000313" key="4">
    <source>
        <dbReference type="Proteomes" id="UP001358417"/>
    </source>
</evidence>
<dbReference type="GeneID" id="89980266"/>
<name>A0AAV9NGJ1_9EURO</name>
<evidence type="ECO:0000256" key="2">
    <source>
        <dbReference type="SAM" id="Phobius"/>
    </source>
</evidence>
<dbReference type="EMBL" id="JAVRRD010000007">
    <property type="protein sequence ID" value="KAK5056587.1"/>
    <property type="molecule type" value="Genomic_DNA"/>
</dbReference>
<sequence>MSTPFSKGVNWHSPQSNCRNAIVRRANLIACGGHYPRKPRVMNLPVKDIMLCDNDFAQLPPLSQSALDGWVRPGTSMGDPLPTASVSEQGANRSQTTSNESSSTWLLPISISTDSIYTILAISGPLIPAGVSARTSISPATSPGESISMPCTLSPSTEVDTARLSRIDKSCNPSGTSTRDGASVDACIQSGLQGAPKTSQSESHGMSDDSFATTMSTLQGSLPSTNKQGDSNPTISTIVSTKTQTQSASTVSTNISWISIEASEPRPSTTASSTAHGANISGPLSATKTTSSSSPSAVPLESGTPIDVSSTSSSAKSYGHTLSIAVPISIITFLILIALLLLLGWRRVHKDSYNRHMPRVPGYNTLHRWSNTRTQNRNTRRSRALYSGDNDGFLDDTYERHRRRYEQDLLKTKAKRSLEMSTTSLARNRGSIAASGTNARDGGVEHGEVPATPTNGLHQVSVETQTSALVKNSAAETDSMESWEEKWHSFGRETQQAQPIPE</sequence>
<dbReference type="AlphaFoldDB" id="A0AAV9NGJ1"/>
<feature type="compositionally biased region" description="Polar residues" evidence="1">
    <location>
        <begin position="135"/>
        <end position="159"/>
    </location>
</feature>
<comment type="caution">
    <text evidence="3">The sequence shown here is derived from an EMBL/GenBank/DDBJ whole genome shotgun (WGS) entry which is preliminary data.</text>
</comment>
<feature type="compositionally biased region" description="Low complexity" evidence="1">
    <location>
        <begin position="283"/>
        <end position="302"/>
    </location>
</feature>
<feature type="compositionally biased region" description="Polar residues" evidence="1">
    <location>
        <begin position="84"/>
        <end position="103"/>
    </location>
</feature>
<feature type="transmembrane region" description="Helical" evidence="2">
    <location>
        <begin position="324"/>
        <end position="345"/>
    </location>
</feature>
<feature type="region of interest" description="Disordered" evidence="1">
    <location>
        <begin position="135"/>
        <end position="160"/>
    </location>
</feature>
<feature type="region of interest" description="Disordered" evidence="1">
    <location>
        <begin position="193"/>
        <end position="243"/>
    </location>
</feature>
<protein>
    <submittedName>
        <fullName evidence="3">Uncharacterized protein</fullName>
    </submittedName>
</protein>
<keyword evidence="2" id="KW-0472">Membrane</keyword>
<keyword evidence="4" id="KW-1185">Reference proteome</keyword>
<feature type="region of interest" description="Disordered" evidence="1">
    <location>
        <begin position="263"/>
        <end position="314"/>
    </location>
</feature>
<feature type="region of interest" description="Disordered" evidence="1">
    <location>
        <begin position="430"/>
        <end position="502"/>
    </location>
</feature>
<gene>
    <name evidence="3" type="ORF">LTR84_012119</name>
</gene>
<accession>A0AAV9NGJ1</accession>
<keyword evidence="2" id="KW-1133">Transmembrane helix</keyword>
<feature type="compositionally biased region" description="Polar residues" evidence="1">
    <location>
        <begin position="266"/>
        <end position="276"/>
    </location>
</feature>
<dbReference type="RefSeq" id="XP_064708303.1">
    <property type="nucleotide sequence ID" value="XM_064855643.1"/>
</dbReference>
<feature type="region of interest" description="Disordered" evidence="1">
    <location>
        <begin position="71"/>
        <end position="103"/>
    </location>
</feature>
<feature type="compositionally biased region" description="Polar residues" evidence="1">
    <location>
        <begin position="492"/>
        <end position="502"/>
    </location>
</feature>
<feature type="compositionally biased region" description="Polar residues" evidence="1">
    <location>
        <begin position="452"/>
        <end position="476"/>
    </location>
</feature>
<reference evidence="3 4" key="1">
    <citation type="submission" date="2023-08" db="EMBL/GenBank/DDBJ databases">
        <title>Black Yeasts Isolated from many extreme environments.</title>
        <authorList>
            <person name="Coleine C."/>
            <person name="Stajich J.E."/>
            <person name="Selbmann L."/>
        </authorList>
    </citation>
    <scope>NUCLEOTIDE SEQUENCE [LARGE SCALE GENOMIC DNA]</scope>
    <source>
        <strain evidence="3 4">CCFEE 5792</strain>
    </source>
</reference>
<keyword evidence="2" id="KW-0812">Transmembrane</keyword>
<proteinExistence type="predicted"/>
<dbReference type="Proteomes" id="UP001358417">
    <property type="component" value="Unassembled WGS sequence"/>
</dbReference>
<organism evidence="3 4">
    <name type="scientific">Exophiala bonariae</name>
    <dbReference type="NCBI Taxonomy" id="1690606"/>
    <lineage>
        <taxon>Eukaryota</taxon>
        <taxon>Fungi</taxon>
        <taxon>Dikarya</taxon>
        <taxon>Ascomycota</taxon>
        <taxon>Pezizomycotina</taxon>
        <taxon>Eurotiomycetes</taxon>
        <taxon>Chaetothyriomycetidae</taxon>
        <taxon>Chaetothyriales</taxon>
        <taxon>Herpotrichiellaceae</taxon>
        <taxon>Exophiala</taxon>
    </lineage>
</organism>